<dbReference type="eggNOG" id="COG4775">
    <property type="taxonomic scope" value="Bacteria"/>
</dbReference>
<dbReference type="PROSITE" id="PS51779">
    <property type="entry name" value="POTRA"/>
    <property type="match status" value="5"/>
</dbReference>
<name>W0LAA0_9GAMM</name>
<feature type="domain" description="POTRA" evidence="10">
    <location>
        <begin position="175"/>
        <end position="263"/>
    </location>
</feature>
<comment type="similarity">
    <text evidence="8">Belongs to the BamA family.</text>
</comment>
<feature type="domain" description="POTRA" evidence="10">
    <location>
        <begin position="92"/>
        <end position="172"/>
    </location>
</feature>
<dbReference type="OrthoDB" id="9803054at2"/>
<dbReference type="Gene3D" id="2.40.160.50">
    <property type="entry name" value="membrane protein fhac: a member of the omp85/tpsb transporter family"/>
    <property type="match status" value="1"/>
</dbReference>
<dbReference type="PANTHER" id="PTHR12815">
    <property type="entry name" value="SORTING AND ASSEMBLY MACHINERY SAMM50 PROTEIN FAMILY MEMBER"/>
    <property type="match status" value="1"/>
</dbReference>
<proteinExistence type="inferred from homology"/>
<evidence type="ECO:0000256" key="3">
    <source>
        <dbReference type="ARBA" id="ARBA00022692"/>
    </source>
</evidence>
<dbReference type="STRING" id="1441930.Z042_05920"/>
<dbReference type="Proteomes" id="UP000019030">
    <property type="component" value="Chromosome"/>
</dbReference>
<reference evidence="11 12" key="2">
    <citation type="submission" date="2015-03" db="EMBL/GenBank/DDBJ databases">
        <authorList>
            <person name="Chan K.-G."/>
        </authorList>
    </citation>
    <scope>NUCLEOTIDE SEQUENCE [LARGE SCALE GENOMIC DNA]</scope>
    <source>
        <strain evidence="11 12">RB-25</strain>
    </source>
</reference>
<dbReference type="PANTHER" id="PTHR12815:SF23">
    <property type="entry name" value="OUTER MEMBRANE PROTEIN ASSEMBLY FACTOR BAMA"/>
    <property type="match status" value="1"/>
</dbReference>
<comment type="subcellular location">
    <subcellularLocation>
        <location evidence="8">Cell outer membrane</location>
    </subcellularLocation>
    <subcellularLocation>
        <location evidence="1">Membrane</location>
    </subcellularLocation>
</comment>
<dbReference type="FunFam" id="2.40.160.50:FF:000001">
    <property type="entry name" value="Outer membrane protein assembly factor BamA"/>
    <property type="match status" value="1"/>
</dbReference>
<protein>
    <recommendedName>
        <fullName evidence="8 9">Outer membrane protein assembly factor BamA</fullName>
    </recommendedName>
</protein>
<feature type="signal peptide" evidence="8">
    <location>
        <begin position="1"/>
        <end position="20"/>
    </location>
</feature>
<dbReference type="KEGG" id="sfo:Z042_05920"/>
<accession>W0LAA0</accession>
<feature type="chain" id="PRO_5009023602" description="Outer membrane protein assembly factor BamA" evidence="8">
    <location>
        <begin position="21"/>
        <end position="807"/>
    </location>
</feature>
<gene>
    <name evidence="8" type="primary">bamA</name>
    <name evidence="11" type="ORF">Z042_05920</name>
</gene>
<dbReference type="InterPro" id="IPR000184">
    <property type="entry name" value="Bac_surfAg_D15"/>
</dbReference>
<keyword evidence="6 8" id="KW-0472">Membrane</keyword>
<dbReference type="FunFam" id="3.10.20.310:FF:000005">
    <property type="entry name" value="Outer membrane protein assembly factor BamA"/>
    <property type="match status" value="1"/>
</dbReference>
<keyword evidence="2 8" id="KW-1134">Transmembrane beta strand</keyword>
<evidence type="ECO:0000256" key="8">
    <source>
        <dbReference type="HAMAP-Rule" id="MF_01430"/>
    </source>
</evidence>
<dbReference type="PIRSF" id="PIRSF006076">
    <property type="entry name" value="OM_assembly_OMP85"/>
    <property type="match status" value="1"/>
</dbReference>
<sequence precursor="true">MAMKKLLIASLLFGSATVYGADGFVVKDIHFEGLQRVAVGAALLNMPVRVGDTVSDDDISNTIHALFATGNFEDVRVLRDGDTLIVQVKERPTIASITFSGNKSVKDDMLKQNLETSGVRVGEALDRTTLSSIEKGLEDFYYSVGKYSASVKAVVTPLPRNRVDLKLVFMEGVSATIQQINIVGNHAFTNDELISRFQLRDEVPWWNVVGDRKYQKQKLAGDLEILRSFYLDRGYARFNIDSTQVSLTPDKKGIYITINITEGEQYKLSGVVVNGNLAGHSAEVAQLTKIEPGELYSGSKVTKMEDDIKKMFGRYGYAYPRVQTQPDINDTDKTVKLNVNIDAGNRFYVRRIKFEGNDTSKDSVLRREMRQMEGAWLGNDQVEQGKDRLNRLGYFETVDVETQRVPGTADQVDVTYKVKERNTGTLNFGIGYGTESGISFQAGVQQDNWLGTGYSVGINGTKNDYQTYAELSVTNPYFTVDGVSLGGRIFYNDFKADNADLSDYTNSSYGVDGTLGFPINENNSLRIGMGYVHNSLSQMKPQVAMWRYLDSVGENPDLLNRASYTANDFPLNLGWTYNNLDRGFFPTSGNRTTLNSKVTIPGSDNAYYKFTLDSTQYLPIDEDGTWVALGRGRIGYADGLGGKELPFYENFYAGGSSSVRGFQSNTIGPKAVYYNSNSYTCPNVLSNNVPQIICNSNDAVGGNAMAVASLELITPTPFISEKYASSVRTSVFIDAGTVWDTKWENTAQTRMYDIPDYSKASNIRVSAGLAVQWMSPLGPLVFSYADPIKKYDGDKSEQFQFNIGKTW</sequence>
<dbReference type="NCBIfam" id="NF008287">
    <property type="entry name" value="PRK11067.1"/>
    <property type="match status" value="1"/>
</dbReference>
<keyword evidence="4 8" id="KW-0732">Signal</keyword>
<dbReference type="RefSeq" id="WP_024910161.1">
    <property type="nucleotide sequence ID" value="NZ_CP007044.2"/>
</dbReference>
<feature type="domain" description="POTRA" evidence="10">
    <location>
        <begin position="347"/>
        <end position="421"/>
    </location>
</feature>
<keyword evidence="7 8" id="KW-0998">Cell outer membrane</keyword>
<dbReference type="NCBIfam" id="TIGR03303">
    <property type="entry name" value="OM_YaeT"/>
    <property type="match status" value="1"/>
</dbReference>
<keyword evidence="12" id="KW-1185">Reference proteome</keyword>
<feature type="domain" description="POTRA" evidence="10">
    <location>
        <begin position="24"/>
        <end position="91"/>
    </location>
</feature>
<dbReference type="FunFam" id="3.10.20.310:FF:000003">
    <property type="entry name" value="Outer membrane protein assembly factor BamA"/>
    <property type="match status" value="1"/>
</dbReference>
<dbReference type="FunFam" id="3.10.20.310:FF:000002">
    <property type="entry name" value="Outer membrane protein assembly factor BamA"/>
    <property type="match status" value="1"/>
</dbReference>
<evidence type="ECO:0000256" key="1">
    <source>
        <dbReference type="ARBA" id="ARBA00004370"/>
    </source>
</evidence>
<evidence type="ECO:0000259" key="10">
    <source>
        <dbReference type="PROSITE" id="PS51779"/>
    </source>
</evidence>
<dbReference type="FunFam" id="3.10.20.310:FF:000004">
    <property type="entry name" value="Outer membrane protein assembly factor BamA"/>
    <property type="match status" value="1"/>
</dbReference>
<keyword evidence="5 8" id="KW-0677">Repeat</keyword>
<dbReference type="GO" id="GO:1990063">
    <property type="term" value="C:Bam protein complex"/>
    <property type="evidence" value="ECO:0007669"/>
    <property type="project" value="TreeGrafter"/>
</dbReference>
<evidence type="ECO:0000256" key="2">
    <source>
        <dbReference type="ARBA" id="ARBA00022452"/>
    </source>
</evidence>
<comment type="subunit">
    <text evidence="8">Part of the Bam complex, which is composed of the outer membrane protein BamA, and four lipoproteins BamB, BamC, BamD and BamE.</text>
</comment>
<dbReference type="Pfam" id="PF07244">
    <property type="entry name" value="POTRA"/>
    <property type="match status" value="4"/>
</dbReference>
<dbReference type="AlphaFoldDB" id="W0LAA0"/>
<dbReference type="FunFam" id="3.10.20.310:FF:000001">
    <property type="entry name" value="Outer membrane protein assembly factor BamA"/>
    <property type="match status" value="1"/>
</dbReference>
<keyword evidence="3 8" id="KW-0812">Transmembrane</keyword>
<organism evidence="11 12">
    <name type="scientific">Chania multitudinisentens RB-25</name>
    <dbReference type="NCBI Taxonomy" id="1441930"/>
    <lineage>
        <taxon>Bacteria</taxon>
        <taxon>Pseudomonadati</taxon>
        <taxon>Pseudomonadota</taxon>
        <taxon>Gammaproteobacteria</taxon>
        <taxon>Enterobacterales</taxon>
        <taxon>Yersiniaceae</taxon>
        <taxon>Chania</taxon>
    </lineage>
</organism>
<reference evidence="11 12" key="1">
    <citation type="submission" date="2014-01" db="EMBL/GenBank/DDBJ databases">
        <title>Isolation of Serratia multitudinisentens RB-25 from Ex-Landfill site.</title>
        <authorList>
            <person name="Robson E.H.J."/>
        </authorList>
    </citation>
    <scope>NUCLEOTIDE SEQUENCE [LARGE SCALE GENOMIC DNA]</scope>
    <source>
        <strain evidence="11 12">RB-25</strain>
    </source>
</reference>
<dbReference type="PATRIC" id="fig|1441930.4.peg.1179"/>
<dbReference type="InterPro" id="IPR023707">
    <property type="entry name" value="OM_assembly_BamA"/>
</dbReference>
<evidence type="ECO:0000256" key="6">
    <source>
        <dbReference type="ARBA" id="ARBA00023136"/>
    </source>
</evidence>
<evidence type="ECO:0000256" key="4">
    <source>
        <dbReference type="ARBA" id="ARBA00022729"/>
    </source>
</evidence>
<dbReference type="HOGENOM" id="CLU_007664_1_0_6"/>
<comment type="function">
    <text evidence="8">Part of the outer membrane protein assembly complex, which is involved in assembly and insertion of beta-barrel proteins into the outer membrane. Constitutes, with BamD, the core component of the assembly machinery.</text>
</comment>
<dbReference type="HAMAP" id="MF_01430">
    <property type="entry name" value="OM_assembly_BamA"/>
    <property type="match status" value="1"/>
</dbReference>
<dbReference type="InterPro" id="IPR010827">
    <property type="entry name" value="BamA/TamA_POTRA"/>
</dbReference>
<feature type="domain" description="POTRA" evidence="10">
    <location>
        <begin position="266"/>
        <end position="344"/>
    </location>
</feature>
<evidence type="ECO:0000256" key="9">
    <source>
        <dbReference type="NCBIfam" id="TIGR03303"/>
    </source>
</evidence>
<dbReference type="Gene3D" id="3.10.20.310">
    <property type="entry name" value="membrane protein fhac"/>
    <property type="match status" value="5"/>
</dbReference>
<dbReference type="Pfam" id="PF01103">
    <property type="entry name" value="Omp85"/>
    <property type="match status" value="1"/>
</dbReference>
<dbReference type="InterPro" id="IPR039910">
    <property type="entry name" value="D15-like"/>
</dbReference>
<dbReference type="GO" id="GO:0051205">
    <property type="term" value="P:protein insertion into membrane"/>
    <property type="evidence" value="ECO:0007669"/>
    <property type="project" value="UniProtKB-UniRule"/>
</dbReference>
<dbReference type="EMBL" id="CP007044">
    <property type="protein sequence ID" value="AHG19202.1"/>
    <property type="molecule type" value="Genomic_DNA"/>
</dbReference>
<evidence type="ECO:0000313" key="11">
    <source>
        <dbReference type="EMBL" id="AHG19202.1"/>
    </source>
</evidence>
<evidence type="ECO:0000256" key="5">
    <source>
        <dbReference type="ARBA" id="ARBA00022737"/>
    </source>
</evidence>
<evidence type="ECO:0000313" key="12">
    <source>
        <dbReference type="Proteomes" id="UP000019030"/>
    </source>
</evidence>
<dbReference type="InterPro" id="IPR034746">
    <property type="entry name" value="POTRA"/>
</dbReference>
<dbReference type="GO" id="GO:0043165">
    <property type="term" value="P:Gram-negative-bacterium-type cell outer membrane assembly"/>
    <property type="evidence" value="ECO:0007669"/>
    <property type="project" value="UniProtKB-UniRule"/>
</dbReference>
<evidence type="ECO:0000256" key="7">
    <source>
        <dbReference type="ARBA" id="ARBA00023237"/>
    </source>
</evidence>